<dbReference type="Pfam" id="PF03749">
    <property type="entry name" value="SfsA"/>
    <property type="match status" value="1"/>
</dbReference>
<dbReference type="Gene3D" id="2.40.50.580">
    <property type="match status" value="1"/>
</dbReference>
<protein>
    <recommendedName>
        <fullName evidence="1">Sugar fermentation stimulation protein homolog</fullName>
    </recommendedName>
</protein>
<evidence type="ECO:0000259" key="2">
    <source>
        <dbReference type="Pfam" id="PF03749"/>
    </source>
</evidence>
<dbReference type="InterPro" id="IPR041465">
    <property type="entry name" value="SfsA_N"/>
</dbReference>
<name>A0ABX1M0K8_9CYAN</name>
<proteinExistence type="inferred from homology"/>
<comment type="caution">
    <text evidence="4">The sequence shown here is derived from an EMBL/GenBank/DDBJ whole genome shotgun (WGS) entry which is preliminary data.</text>
</comment>
<sequence>MTNDYLYRYPPLYPGVLLRRYKRFFADVELASGEIVTAHCPNTGPMTGVCTPGSAVQLSYTDNPNRKLPYTWEMIQVHDNEPTWVGINTNLPNRIIKLALETYLFPQLGNYSQIRPEVSYGENKSSRVDFLLSPHTNINVPSSDLFLKSDNLLLTKNPCPIYLEVKNTTWAHGKLALFPDTETTRGQKHLRELTALLPQNRAVMLYFINRSDCTEFAPGDSTDPVYGKLFRLGIELGLEILPCRFEVNPEGVRYLGLAECKFGTAVCISTEEPAVKRAIIP</sequence>
<dbReference type="PANTHER" id="PTHR30545:SF2">
    <property type="entry name" value="SUGAR FERMENTATION STIMULATION PROTEIN A"/>
    <property type="match status" value="1"/>
</dbReference>
<dbReference type="InterPro" id="IPR005224">
    <property type="entry name" value="SfsA"/>
</dbReference>
<evidence type="ECO:0000259" key="3">
    <source>
        <dbReference type="Pfam" id="PF17746"/>
    </source>
</evidence>
<reference evidence="4 5" key="1">
    <citation type="submission" date="2018-06" db="EMBL/GenBank/DDBJ databases">
        <title>Comparative genomics of Brasilonema spp. strains.</title>
        <authorList>
            <person name="Alvarenga D.O."/>
            <person name="Fiore M.F."/>
            <person name="Varani A.M."/>
        </authorList>
    </citation>
    <scope>NUCLEOTIDE SEQUENCE [LARGE SCALE GENOMIC DNA]</scope>
    <source>
        <strain evidence="4 5">UFV-OR1</strain>
    </source>
</reference>
<gene>
    <name evidence="1" type="primary">sfsA</name>
    <name evidence="4" type="ORF">DP115_04100</name>
</gene>
<dbReference type="InterPro" id="IPR040452">
    <property type="entry name" value="SfsA_C"/>
</dbReference>
<dbReference type="PANTHER" id="PTHR30545">
    <property type="entry name" value="SUGAR FERMENTATION STIMULATION PROTEIN A"/>
    <property type="match status" value="1"/>
</dbReference>
<evidence type="ECO:0000313" key="5">
    <source>
        <dbReference type="Proteomes" id="UP000762253"/>
    </source>
</evidence>
<dbReference type="Proteomes" id="UP000762253">
    <property type="component" value="Unassembled WGS sequence"/>
</dbReference>
<feature type="domain" description="Sugar fermentation stimulation protein C-terminal" evidence="2">
    <location>
        <begin position="91"/>
        <end position="250"/>
    </location>
</feature>
<dbReference type="Gene3D" id="3.40.1350.60">
    <property type="match status" value="1"/>
</dbReference>
<feature type="domain" description="SfsA N-terminal OB" evidence="3">
    <location>
        <begin position="18"/>
        <end position="87"/>
    </location>
</feature>
<comment type="similarity">
    <text evidence="1">Belongs to the SfsA family.</text>
</comment>
<keyword evidence="5" id="KW-1185">Reference proteome</keyword>
<dbReference type="CDD" id="cd22359">
    <property type="entry name" value="SfsA-like_bacterial"/>
    <property type="match status" value="1"/>
</dbReference>
<dbReference type="NCBIfam" id="TIGR00230">
    <property type="entry name" value="sfsA"/>
    <property type="match status" value="1"/>
</dbReference>
<dbReference type="EMBL" id="QMEC01000010">
    <property type="protein sequence ID" value="NMF62013.1"/>
    <property type="molecule type" value="Genomic_DNA"/>
</dbReference>
<accession>A0ABX1M0K8</accession>
<organism evidence="4 5">
    <name type="scientific">Brasilonema octagenarum UFV-OR1</name>
    <dbReference type="NCBI Taxonomy" id="417115"/>
    <lineage>
        <taxon>Bacteria</taxon>
        <taxon>Bacillati</taxon>
        <taxon>Cyanobacteriota</taxon>
        <taxon>Cyanophyceae</taxon>
        <taxon>Nostocales</taxon>
        <taxon>Scytonemataceae</taxon>
        <taxon>Brasilonema</taxon>
        <taxon>Octagenarum group</taxon>
    </lineage>
</organism>
<dbReference type="Pfam" id="PF17746">
    <property type="entry name" value="SfsA_N"/>
    <property type="match status" value="1"/>
</dbReference>
<dbReference type="RefSeq" id="WP_169263604.1">
    <property type="nucleotide sequence ID" value="NZ_QMEC01000010.1"/>
</dbReference>
<evidence type="ECO:0000313" key="4">
    <source>
        <dbReference type="EMBL" id="NMF62013.1"/>
    </source>
</evidence>
<evidence type="ECO:0000256" key="1">
    <source>
        <dbReference type="HAMAP-Rule" id="MF_00095"/>
    </source>
</evidence>
<dbReference type="HAMAP" id="MF_00095">
    <property type="entry name" value="SfsA"/>
    <property type="match status" value="1"/>
</dbReference>